<dbReference type="OrthoDB" id="5817230at2759"/>
<name>A0A8K0W2A8_9PLEO</name>
<keyword evidence="2" id="KW-0547">Nucleotide-binding</keyword>
<dbReference type="GO" id="GO:0001664">
    <property type="term" value="F:G protein-coupled receptor binding"/>
    <property type="evidence" value="ECO:0007669"/>
    <property type="project" value="TreeGrafter"/>
</dbReference>
<keyword evidence="5" id="KW-0807">Transducer</keyword>
<sequence length="571" mass="64936">MADSQPNEKAVYALIAAVASNMNRLRQGIDGLRQIHNRWKGNDGISINLIAQLTALKSNLGSMHDWLNHALSDMHPQLLSDLDVLMSSCSLLVRHLDALVRRLHQRDHDSIDCATRLKYAVGGRSMERLRKVAQLQNESVTLLLAACKCHASAQRKILLHKSRQIRREDANSLKVLTRSSRVDGSCMGALTQASAMIQWFRYVFYIKLLRNQAEHVPTEEDYDLEAAAIRSDAIDRALQDDATTLRRETKLVMMGNVNSGKELVMHQMKVLYADGYYPLQDRKPYRYAVRSTVRLLIHSIIDLLKDTGISLPSELNQEFAILLHEVETVDMQFISKDAAQAVERIWTCPEFATLFIKNFEIDFPQYASYFAQEVQRMASPDYIPTEADIIRLNQSIGGISELRFHWDELEVHLFNINNGYIPGSEKFADSSIILLLNNFTRFREKLPHSPLETFFADYVPSDIDPETSARQYILRRFKDVNRNRLSIYSFWVDLDLSDNAHLYAALKKTLQHIQQRRAREEVWNASSTSMGSGSRSGTGLASRLLASRSGTSLRKRAGTDASRVLSPVQSH</sequence>
<dbReference type="GO" id="GO:0005525">
    <property type="term" value="F:GTP binding"/>
    <property type="evidence" value="ECO:0007669"/>
    <property type="project" value="UniProtKB-KW"/>
</dbReference>
<dbReference type="Proteomes" id="UP000813461">
    <property type="component" value="Unassembled WGS sequence"/>
</dbReference>
<dbReference type="GO" id="GO:0046872">
    <property type="term" value="F:metal ion binding"/>
    <property type="evidence" value="ECO:0007669"/>
    <property type="project" value="UniProtKB-KW"/>
</dbReference>
<accession>A0A8K0W2A8</accession>
<dbReference type="Pfam" id="PF00503">
    <property type="entry name" value="G-alpha"/>
    <property type="match status" value="1"/>
</dbReference>
<dbReference type="SMART" id="SM00275">
    <property type="entry name" value="G_alpha"/>
    <property type="match status" value="1"/>
</dbReference>
<dbReference type="InterPro" id="IPR001019">
    <property type="entry name" value="Gprotein_alpha_su"/>
</dbReference>
<dbReference type="InterPro" id="IPR011025">
    <property type="entry name" value="GproteinA_insert"/>
</dbReference>
<dbReference type="Gene3D" id="1.10.400.10">
    <property type="entry name" value="GI Alpha 1, domain 2-like"/>
    <property type="match status" value="1"/>
</dbReference>
<keyword evidence="1" id="KW-0479">Metal-binding</keyword>
<dbReference type="Gene3D" id="3.40.50.300">
    <property type="entry name" value="P-loop containing nucleotide triphosphate hydrolases"/>
    <property type="match status" value="2"/>
</dbReference>
<dbReference type="PROSITE" id="PS51882">
    <property type="entry name" value="G_ALPHA"/>
    <property type="match status" value="1"/>
</dbReference>
<proteinExistence type="predicted"/>
<organism evidence="7 8">
    <name type="scientific">Paraphoma chrysanthemicola</name>
    <dbReference type="NCBI Taxonomy" id="798071"/>
    <lineage>
        <taxon>Eukaryota</taxon>
        <taxon>Fungi</taxon>
        <taxon>Dikarya</taxon>
        <taxon>Ascomycota</taxon>
        <taxon>Pezizomycotina</taxon>
        <taxon>Dothideomycetes</taxon>
        <taxon>Pleosporomycetidae</taxon>
        <taxon>Pleosporales</taxon>
        <taxon>Pleosporineae</taxon>
        <taxon>Phaeosphaeriaceae</taxon>
        <taxon>Paraphoma</taxon>
    </lineage>
</organism>
<evidence type="ECO:0000313" key="7">
    <source>
        <dbReference type="EMBL" id="KAH7092911.1"/>
    </source>
</evidence>
<evidence type="ECO:0000256" key="3">
    <source>
        <dbReference type="ARBA" id="ARBA00022842"/>
    </source>
</evidence>
<protein>
    <submittedName>
        <fullName evidence="7">G-protein alpha subunit-domain-containing protein</fullName>
    </submittedName>
</protein>
<dbReference type="InterPro" id="IPR027417">
    <property type="entry name" value="P-loop_NTPase"/>
</dbReference>
<evidence type="ECO:0000256" key="1">
    <source>
        <dbReference type="ARBA" id="ARBA00022723"/>
    </source>
</evidence>
<dbReference type="PANTHER" id="PTHR10218:SF369">
    <property type="entry name" value="GUANINE NUCLEOTIDE-BINDING PROTEIN ALPHA-2 SUBUNIT"/>
    <property type="match status" value="1"/>
</dbReference>
<dbReference type="PRINTS" id="PR00318">
    <property type="entry name" value="GPROTEINA"/>
</dbReference>
<dbReference type="GO" id="GO:0031683">
    <property type="term" value="F:G-protein beta/gamma-subunit complex binding"/>
    <property type="evidence" value="ECO:0007669"/>
    <property type="project" value="InterPro"/>
</dbReference>
<dbReference type="SUPFAM" id="SSF47895">
    <property type="entry name" value="Transducin (alpha subunit), insertion domain"/>
    <property type="match status" value="1"/>
</dbReference>
<gene>
    <name evidence="7" type="ORF">FB567DRAFT_557013</name>
</gene>
<evidence type="ECO:0000256" key="2">
    <source>
        <dbReference type="ARBA" id="ARBA00022741"/>
    </source>
</evidence>
<keyword evidence="3" id="KW-0460">Magnesium</keyword>
<comment type="caution">
    <text evidence="7">The sequence shown here is derived from an EMBL/GenBank/DDBJ whole genome shotgun (WGS) entry which is preliminary data.</text>
</comment>
<dbReference type="EMBL" id="JAGMVJ010000002">
    <property type="protein sequence ID" value="KAH7092911.1"/>
    <property type="molecule type" value="Genomic_DNA"/>
</dbReference>
<dbReference type="GO" id="GO:0003924">
    <property type="term" value="F:GTPase activity"/>
    <property type="evidence" value="ECO:0007669"/>
    <property type="project" value="InterPro"/>
</dbReference>
<dbReference type="GO" id="GO:0005737">
    <property type="term" value="C:cytoplasm"/>
    <property type="evidence" value="ECO:0007669"/>
    <property type="project" value="TreeGrafter"/>
</dbReference>
<dbReference type="PANTHER" id="PTHR10218">
    <property type="entry name" value="GTP-BINDING PROTEIN ALPHA SUBUNIT"/>
    <property type="match status" value="1"/>
</dbReference>
<evidence type="ECO:0000256" key="5">
    <source>
        <dbReference type="ARBA" id="ARBA00023224"/>
    </source>
</evidence>
<feature type="region of interest" description="Disordered" evidence="6">
    <location>
        <begin position="549"/>
        <end position="571"/>
    </location>
</feature>
<evidence type="ECO:0000313" key="8">
    <source>
        <dbReference type="Proteomes" id="UP000813461"/>
    </source>
</evidence>
<reference evidence="7" key="1">
    <citation type="journal article" date="2021" name="Nat. Commun.">
        <title>Genetic determinants of endophytism in the Arabidopsis root mycobiome.</title>
        <authorList>
            <person name="Mesny F."/>
            <person name="Miyauchi S."/>
            <person name="Thiergart T."/>
            <person name="Pickel B."/>
            <person name="Atanasova L."/>
            <person name="Karlsson M."/>
            <person name="Huettel B."/>
            <person name="Barry K.W."/>
            <person name="Haridas S."/>
            <person name="Chen C."/>
            <person name="Bauer D."/>
            <person name="Andreopoulos W."/>
            <person name="Pangilinan J."/>
            <person name="LaButti K."/>
            <person name="Riley R."/>
            <person name="Lipzen A."/>
            <person name="Clum A."/>
            <person name="Drula E."/>
            <person name="Henrissat B."/>
            <person name="Kohler A."/>
            <person name="Grigoriev I.V."/>
            <person name="Martin F.M."/>
            <person name="Hacquard S."/>
        </authorList>
    </citation>
    <scope>NUCLEOTIDE SEQUENCE</scope>
    <source>
        <strain evidence="7">MPI-SDFR-AT-0120</strain>
    </source>
</reference>
<dbReference type="AlphaFoldDB" id="A0A8K0W2A8"/>
<evidence type="ECO:0000256" key="6">
    <source>
        <dbReference type="SAM" id="MobiDB-lite"/>
    </source>
</evidence>
<dbReference type="GO" id="GO:0005834">
    <property type="term" value="C:heterotrimeric G-protein complex"/>
    <property type="evidence" value="ECO:0007669"/>
    <property type="project" value="TreeGrafter"/>
</dbReference>
<evidence type="ECO:0000256" key="4">
    <source>
        <dbReference type="ARBA" id="ARBA00023134"/>
    </source>
</evidence>
<keyword evidence="8" id="KW-1185">Reference proteome</keyword>
<keyword evidence="4" id="KW-0342">GTP-binding</keyword>
<dbReference type="GO" id="GO:0007189">
    <property type="term" value="P:adenylate cyclase-activating G protein-coupled receptor signaling pathway"/>
    <property type="evidence" value="ECO:0007669"/>
    <property type="project" value="TreeGrafter"/>
</dbReference>